<comment type="similarity">
    <text evidence="3">Belongs to the RNase PH family.</text>
</comment>
<dbReference type="FunFam" id="3.30.230.70:FF:000004">
    <property type="entry name" value="Exosome complex component Rrp41"/>
    <property type="match status" value="1"/>
</dbReference>
<evidence type="ECO:0000256" key="4">
    <source>
        <dbReference type="ARBA" id="ARBA00022490"/>
    </source>
</evidence>
<dbReference type="PANTHER" id="PTHR11953:SF0">
    <property type="entry name" value="EXOSOME COMPLEX COMPONENT RRP41"/>
    <property type="match status" value="1"/>
</dbReference>
<dbReference type="InterPro" id="IPR015847">
    <property type="entry name" value="ExoRNase_PH_dom2"/>
</dbReference>
<keyword evidence="4" id="KW-0963">Cytoplasm</keyword>
<evidence type="ECO:0000256" key="7">
    <source>
        <dbReference type="ARBA" id="ARBA00077929"/>
    </source>
</evidence>
<dbReference type="Pfam" id="PF03725">
    <property type="entry name" value="RNase_PH_C"/>
    <property type="match status" value="1"/>
</dbReference>
<comment type="subunit">
    <text evidence="6">Component of the RNA exosome complex. Specifically part of the catalytically inactive RNA exosome core complex (Exo-9) which may associate with the catalytic subunits RRP6 and DIS3 in cytoplasmic- and nuclear-specific RNA exosome complex forms. Exo-9 is formed by a hexameric base ring of RNase PH domain-containing subunits and a cap ring consisting of CSL4, RRP4 and RRP40.</text>
</comment>
<evidence type="ECO:0000259" key="8">
    <source>
        <dbReference type="Pfam" id="PF01138"/>
    </source>
</evidence>
<dbReference type="AlphaFoldDB" id="A0A9N8YQ67"/>
<dbReference type="OrthoDB" id="437922at2759"/>
<dbReference type="Gene3D" id="3.30.230.70">
    <property type="entry name" value="GHMP Kinase, N-terminal domain"/>
    <property type="match status" value="1"/>
</dbReference>
<name>A0A9N8YQ67_9GLOM</name>
<dbReference type="Pfam" id="PF01138">
    <property type="entry name" value="RNase_PH"/>
    <property type="match status" value="1"/>
</dbReference>
<dbReference type="InterPro" id="IPR027408">
    <property type="entry name" value="PNPase/RNase_PH_dom_sf"/>
</dbReference>
<dbReference type="SUPFAM" id="SSF55666">
    <property type="entry name" value="Ribonuclease PH domain 2-like"/>
    <property type="match status" value="1"/>
</dbReference>
<gene>
    <name evidence="10" type="ORF">DEBURN_LOCUS1746</name>
</gene>
<dbReference type="GO" id="GO:0000176">
    <property type="term" value="C:nuclear exosome (RNase complex)"/>
    <property type="evidence" value="ECO:0007669"/>
    <property type="project" value="UniProtKB-ARBA"/>
</dbReference>
<evidence type="ECO:0000256" key="6">
    <source>
        <dbReference type="ARBA" id="ARBA00063066"/>
    </source>
</evidence>
<keyword evidence="11" id="KW-1185">Reference proteome</keyword>
<dbReference type="EMBL" id="CAJVPK010000084">
    <property type="protein sequence ID" value="CAG8445219.1"/>
    <property type="molecule type" value="Genomic_DNA"/>
</dbReference>
<keyword evidence="5" id="KW-0271">Exosome</keyword>
<dbReference type="InterPro" id="IPR050080">
    <property type="entry name" value="RNase_PH"/>
</dbReference>
<reference evidence="10" key="1">
    <citation type="submission" date="2021-06" db="EMBL/GenBank/DDBJ databases">
        <authorList>
            <person name="Kallberg Y."/>
            <person name="Tangrot J."/>
            <person name="Rosling A."/>
        </authorList>
    </citation>
    <scope>NUCLEOTIDE SEQUENCE</scope>
    <source>
        <strain evidence="10">AZ414A</strain>
    </source>
</reference>
<feature type="domain" description="Exoribonuclease phosphorolytic" evidence="8">
    <location>
        <begin position="21"/>
        <end position="151"/>
    </location>
</feature>
<dbReference type="GO" id="GO:0005730">
    <property type="term" value="C:nucleolus"/>
    <property type="evidence" value="ECO:0007669"/>
    <property type="project" value="UniProtKB-SubCell"/>
</dbReference>
<evidence type="ECO:0000313" key="11">
    <source>
        <dbReference type="Proteomes" id="UP000789706"/>
    </source>
</evidence>
<feature type="domain" description="Exoribonuclease phosphorolytic" evidence="9">
    <location>
        <begin position="155"/>
        <end position="213"/>
    </location>
</feature>
<dbReference type="GO" id="GO:0034475">
    <property type="term" value="P:U4 snRNA 3'-end processing"/>
    <property type="evidence" value="ECO:0007669"/>
    <property type="project" value="TreeGrafter"/>
</dbReference>
<dbReference type="GO" id="GO:0016075">
    <property type="term" value="P:rRNA catabolic process"/>
    <property type="evidence" value="ECO:0007669"/>
    <property type="project" value="TreeGrafter"/>
</dbReference>
<comment type="subcellular location">
    <subcellularLocation>
        <location evidence="1">Cytoplasm</location>
    </subcellularLocation>
    <subcellularLocation>
        <location evidence="2">Nucleus</location>
        <location evidence="2">Nucleolus</location>
    </subcellularLocation>
</comment>
<dbReference type="GO" id="GO:0071051">
    <property type="term" value="P:poly(A)-dependent snoRNA 3'-end processing"/>
    <property type="evidence" value="ECO:0007669"/>
    <property type="project" value="TreeGrafter"/>
</dbReference>
<dbReference type="GO" id="GO:0000177">
    <property type="term" value="C:cytoplasmic exosome (RNase complex)"/>
    <property type="evidence" value="ECO:0007669"/>
    <property type="project" value="TreeGrafter"/>
</dbReference>
<sequence>MSRQELIGPQGLRQDGRRASELRKIKCTPSVLSQSDGSSYIEQGNTKCLAAVYGPREARQKAQILHNKALITVEISLAPFSMSERKKRKKFDKRLLEIASAVKQTFEPIIMTNLFPRSQIDIFLQILQYDGGMIQICINAATLALIDAGIPMLEYVCACSAGIVEDTTILELLGTPELTVALLPQSQKVTLLQLETRLHVDKLEPVMKMAIEGAKDIYKHLDKISRNYIEDLLQKSNPHPPI</sequence>
<evidence type="ECO:0000256" key="1">
    <source>
        <dbReference type="ARBA" id="ARBA00004496"/>
    </source>
</evidence>
<proteinExistence type="inferred from homology"/>
<comment type="caution">
    <text evidence="10">The sequence shown here is derived from an EMBL/GenBank/DDBJ whole genome shotgun (WGS) entry which is preliminary data.</text>
</comment>
<accession>A0A9N8YQ67</accession>
<dbReference type="InterPro" id="IPR020568">
    <property type="entry name" value="Ribosomal_Su5_D2-typ_SF"/>
</dbReference>
<protein>
    <recommendedName>
        <fullName evidence="7">Ribosomal RNA-processing protein 41</fullName>
    </recommendedName>
</protein>
<organism evidence="10 11">
    <name type="scientific">Diversispora eburnea</name>
    <dbReference type="NCBI Taxonomy" id="1213867"/>
    <lineage>
        <taxon>Eukaryota</taxon>
        <taxon>Fungi</taxon>
        <taxon>Fungi incertae sedis</taxon>
        <taxon>Mucoromycota</taxon>
        <taxon>Glomeromycotina</taxon>
        <taxon>Glomeromycetes</taxon>
        <taxon>Diversisporales</taxon>
        <taxon>Diversisporaceae</taxon>
        <taxon>Diversispora</taxon>
    </lineage>
</organism>
<evidence type="ECO:0000256" key="5">
    <source>
        <dbReference type="ARBA" id="ARBA00022835"/>
    </source>
</evidence>
<dbReference type="CDD" id="cd11370">
    <property type="entry name" value="RNase_PH_RRP41"/>
    <property type="match status" value="1"/>
</dbReference>
<dbReference type="GO" id="GO:0071028">
    <property type="term" value="P:nuclear mRNA surveillance"/>
    <property type="evidence" value="ECO:0007669"/>
    <property type="project" value="TreeGrafter"/>
</dbReference>
<dbReference type="Proteomes" id="UP000789706">
    <property type="component" value="Unassembled WGS sequence"/>
</dbReference>
<dbReference type="SUPFAM" id="SSF54211">
    <property type="entry name" value="Ribosomal protein S5 domain 2-like"/>
    <property type="match status" value="1"/>
</dbReference>
<dbReference type="InterPro" id="IPR036345">
    <property type="entry name" value="ExoRNase_PH_dom2_sf"/>
</dbReference>
<dbReference type="InterPro" id="IPR001247">
    <property type="entry name" value="ExoRNase_PH_dom1"/>
</dbReference>
<evidence type="ECO:0000313" key="10">
    <source>
        <dbReference type="EMBL" id="CAG8445219.1"/>
    </source>
</evidence>
<evidence type="ECO:0000259" key="9">
    <source>
        <dbReference type="Pfam" id="PF03725"/>
    </source>
</evidence>
<evidence type="ECO:0000256" key="2">
    <source>
        <dbReference type="ARBA" id="ARBA00004604"/>
    </source>
</evidence>
<dbReference type="GO" id="GO:0003723">
    <property type="term" value="F:RNA binding"/>
    <property type="evidence" value="ECO:0007669"/>
    <property type="project" value="TreeGrafter"/>
</dbReference>
<dbReference type="PANTHER" id="PTHR11953">
    <property type="entry name" value="EXOSOME COMPLEX COMPONENT"/>
    <property type="match status" value="1"/>
</dbReference>
<evidence type="ECO:0000256" key="3">
    <source>
        <dbReference type="ARBA" id="ARBA00006678"/>
    </source>
</evidence>